<keyword evidence="1" id="KW-0732">Signal</keyword>
<dbReference type="AlphaFoldDB" id="A0A0S4L1U9"/>
<evidence type="ECO:0000313" key="3">
    <source>
        <dbReference type="Proteomes" id="UP000199032"/>
    </source>
</evidence>
<reference evidence="2 3" key="1">
    <citation type="submission" date="2015-10" db="EMBL/GenBank/DDBJ databases">
        <authorList>
            <person name="Gilbert D.G."/>
        </authorList>
    </citation>
    <scope>NUCLEOTIDE SEQUENCE [LARGE SCALE GENOMIC DNA]</scope>
    <source>
        <strain evidence="2">COMA1</strain>
    </source>
</reference>
<dbReference type="EMBL" id="CZQA01000001">
    <property type="protein sequence ID" value="CUS31617.1"/>
    <property type="molecule type" value="Genomic_DNA"/>
</dbReference>
<sequence>MIVRSMLAAVGSLAVVLLFGSGSGQAQGVPAETDVKPPFTVQSFSSVYGSDALPSPLGGGMVSLIGEAESKTFGVSFNGTLTSSASLTGKEKLVASLYIKCDGQAPGSRVTVGTVDLGVLKPAQPARAVMAIGEATAFVPLASIKCVSLALRIDESDKTPSFVKTFTKNETEIAEDVKVLNSTVRLIGEPDSKSFGLSYCGTLQSAIELSGEATLVAHLYMKCENDSPDTTRAIHVGTAKMGEVPKGRGESRRIMSADVTAFVPLREVECVKLGLQ</sequence>
<accession>A0A0S4L1U9</accession>
<protein>
    <submittedName>
        <fullName evidence="2">Uncharacterized protein</fullName>
    </submittedName>
</protein>
<evidence type="ECO:0000313" key="2">
    <source>
        <dbReference type="EMBL" id="CUS31617.1"/>
    </source>
</evidence>
<dbReference type="RefSeq" id="WP_090742460.1">
    <property type="nucleotide sequence ID" value="NZ_CZQA01000001.1"/>
</dbReference>
<keyword evidence="3" id="KW-1185">Reference proteome</keyword>
<feature type="signal peptide" evidence="1">
    <location>
        <begin position="1"/>
        <end position="26"/>
    </location>
</feature>
<organism evidence="2 3">
    <name type="scientific">Candidatus Nitrospira nitrosa</name>
    <dbReference type="NCBI Taxonomy" id="1742972"/>
    <lineage>
        <taxon>Bacteria</taxon>
        <taxon>Pseudomonadati</taxon>
        <taxon>Nitrospirota</taxon>
        <taxon>Nitrospiria</taxon>
        <taxon>Nitrospirales</taxon>
        <taxon>Nitrospiraceae</taxon>
        <taxon>Nitrospira</taxon>
    </lineage>
</organism>
<gene>
    <name evidence="2" type="ORF">COMA1_10189</name>
</gene>
<dbReference type="Proteomes" id="UP000199032">
    <property type="component" value="Unassembled WGS sequence"/>
</dbReference>
<evidence type="ECO:0000256" key="1">
    <source>
        <dbReference type="SAM" id="SignalP"/>
    </source>
</evidence>
<proteinExistence type="predicted"/>
<dbReference type="STRING" id="1742972.COMA1_10189"/>
<name>A0A0S4L1U9_9BACT</name>
<feature type="chain" id="PRO_5006623659" evidence="1">
    <location>
        <begin position="27"/>
        <end position="276"/>
    </location>
</feature>